<keyword evidence="1" id="KW-0175">Coiled coil</keyword>
<dbReference type="EMBL" id="LKFU01000046">
    <property type="protein sequence ID" value="RND87405.1"/>
    <property type="molecule type" value="Genomic_DNA"/>
</dbReference>
<proteinExistence type="predicted"/>
<sequence>MLEKVTGRHGLAKEVSAVNISTNLDELEKLLSLATNQTKQLQETLSSIDNFELGSGAFKRESKRDVGLTESVKGSYEANQ</sequence>
<accession>A0A422MCT9</accession>
<protein>
    <submittedName>
        <fullName evidence="2">Uncharacterized protein</fullName>
    </submittedName>
</protein>
<organism evidence="2 3">
    <name type="scientific">Lacticaseibacillus paracasei</name>
    <name type="common">Lactobacillus paracasei</name>
    <dbReference type="NCBI Taxonomy" id="1597"/>
    <lineage>
        <taxon>Bacteria</taxon>
        <taxon>Bacillati</taxon>
        <taxon>Bacillota</taxon>
        <taxon>Bacilli</taxon>
        <taxon>Lactobacillales</taxon>
        <taxon>Lactobacillaceae</taxon>
        <taxon>Lacticaseibacillus</taxon>
    </lineage>
</organism>
<comment type="caution">
    <text evidence="2">The sequence shown here is derived from an EMBL/GenBank/DDBJ whole genome shotgun (WGS) entry which is preliminary data.</text>
</comment>
<gene>
    <name evidence="2" type="ORF">FAM18172_00929</name>
</gene>
<evidence type="ECO:0000256" key="1">
    <source>
        <dbReference type="SAM" id="Coils"/>
    </source>
</evidence>
<evidence type="ECO:0000313" key="2">
    <source>
        <dbReference type="EMBL" id="RND87405.1"/>
    </source>
</evidence>
<dbReference type="Proteomes" id="UP000285532">
    <property type="component" value="Unassembled WGS sequence"/>
</dbReference>
<reference evidence="2 3" key="1">
    <citation type="journal article" date="2018" name="Front. Microbiol.">
        <title>Conversion of Methionine to Cysteine in Lactobacillus paracasei Depends on the Highly Mobile cysK-ctl-cysE Gene Cluster.</title>
        <authorList>
            <person name="Wuthrich D."/>
            <person name="Irmler S."/>
            <person name="Berthoud H."/>
            <person name="Guggenbuhl B."/>
            <person name="Eugster E."/>
            <person name="Bruggmann R."/>
        </authorList>
    </citation>
    <scope>NUCLEOTIDE SEQUENCE [LARGE SCALE GENOMIC DNA]</scope>
    <source>
        <strain evidence="2 3">FAM18172</strain>
    </source>
</reference>
<name>A0A422MCT9_LACPA</name>
<feature type="coiled-coil region" evidence="1">
    <location>
        <begin position="17"/>
        <end position="44"/>
    </location>
</feature>
<evidence type="ECO:0000313" key="3">
    <source>
        <dbReference type="Proteomes" id="UP000285532"/>
    </source>
</evidence>
<dbReference type="AlphaFoldDB" id="A0A422MCT9"/>